<keyword evidence="1" id="KW-1133">Transmembrane helix</keyword>
<evidence type="ECO:0000256" key="1">
    <source>
        <dbReference type="SAM" id="Phobius"/>
    </source>
</evidence>
<feature type="transmembrane region" description="Helical" evidence="1">
    <location>
        <begin position="164"/>
        <end position="185"/>
    </location>
</feature>
<protein>
    <submittedName>
        <fullName evidence="2">Stage II sporulation protein M</fullName>
    </submittedName>
</protein>
<dbReference type="Pfam" id="PF01944">
    <property type="entry name" value="SpoIIM"/>
    <property type="match status" value="1"/>
</dbReference>
<sequence length="316" mass="36384">MREALFKKQNLDKWQSFEEDVQSIHSDTLAERFIELTDDLAYAQTFYPSSTTTRYLNELTAQFYRKIYANKKESSNRFVEFWKFEVPYLLFRFRKELWVAFCITFISAIIGAISVAHDDTFARLILGDDYIDMTLENIRKGDPLAVYGGTDPLMMFLQITSNNIKVSFVCFVMGCLFSAGTAYMLITNGIMLGVFQYFCYQQGFLKVSLLTIWLHGVLEISSIIVAGCAGLVMGNSLLFPRTYSRMESFKIGAKNGIKIVIALVPLFIMAGFIESFITRQHLNTFYSLLIIVPSFLFIVWYFIVYPQKVFQKSQLC</sequence>
<feature type="transmembrane region" description="Helical" evidence="1">
    <location>
        <begin position="284"/>
        <end position="304"/>
    </location>
</feature>
<feature type="transmembrane region" description="Helical" evidence="1">
    <location>
        <begin position="220"/>
        <end position="239"/>
    </location>
</feature>
<dbReference type="PANTHER" id="PTHR35337:SF1">
    <property type="entry name" value="SLR1478 PROTEIN"/>
    <property type="match status" value="1"/>
</dbReference>
<comment type="caution">
    <text evidence="2">The sequence shown here is derived from an EMBL/GenBank/DDBJ whole genome shotgun (WGS) entry which is preliminary data.</text>
</comment>
<proteinExistence type="predicted"/>
<accession>A0ABT6Y9A4</accession>
<dbReference type="InterPro" id="IPR002798">
    <property type="entry name" value="SpoIIM-like"/>
</dbReference>
<keyword evidence="1" id="KW-0812">Transmembrane</keyword>
<dbReference type="RefSeq" id="WP_283344955.1">
    <property type="nucleotide sequence ID" value="NZ_JASHIF010000010.1"/>
</dbReference>
<name>A0ABT6Y9A4_9BACT</name>
<evidence type="ECO:0000313" key="3">
    <source>
        <dbReference type="Proteomes" id="UP001236507"/>
    </source>
</evidence>
<feature type="transmembrane region" description="Helical" evidence="1">
    <location>
        <begin position="97"/>
        <end position="116"/>
    </location>
</feature>
<feature type="transmembrane region" description="Helical" evidence="1">
    <location>
        <begin position="259"/>
        <end position="278"/>
    </location>
</feature>
<gene>
    <name evidence="2" type="ORF">QM524_13160</name>
</gene>
<keyword evidence="3" id="KW-1185">Reference proteome</keyword>
<dbReference type="PANTHER" id="PTHR35337">
    <property type="entry name" value="SLR1478 PROTEIN"/>
    <property type="match status" value="1"/>
</dbReference>
<dbReference type="EMBL" id="JASHIF010000010">
    <property type="protein sequence ID" value="MDI9860162.1"/>
    <property type="molecule type" value="Genomic_DNA"/>
</dbReference>
<organism evidence="2 3">
    <name type="scientific">Flectobacillus roseus</name>
    <dbReference type="NCBI Taxonomy" id="502259"/>
    <lineage>
        <taxon>Bacteria</taxon>
        <taxon>Pseudomonadati</taxon>
        <taxon>Bacteroidota</taxon>
        <taxon>Cytophagia</taxon>
        <taxon>Cytophagales</taxon>
        <taxon>Flectobacillaceae</taxon>
        <taxon>Flectobacillus</taxon>
    </lineage>
</organism>
<keyword evidence="1" id="KW-0472">Membrane</keyword>
<reference evidence="2 3" key="1">
    <citation type="submission" date="2023-05" db="EMBL/GenBank/DDBJ databases">
        <title>Novel species of genus Flectobacillus isolated from stream in China.</title>
        <authorList>
            <person name="Lu H."/>
        </authorList>
    </citation>
    <scope>NUCLEOTIDE SEQUENCE [LARGE SCALE GENOMIC DNA]</scope>
    <source>
        <strain evidence="2 3">KCTC 42575</strain>
    </source>
</reference>
<dbReference type="Proteomes" id="UP001236507">
    <property type="component" value="Unassembled WGS sequence"/>
</dbReference>
<evidence type="ECO:0000313" key="2">
    <source>
        <dbReference type="EMBL" id="MDI9860162.1"/>
    </source>
</evidence>